<feature type="region of interest" description="Disordered" evidence="1">
    <location>
        <begin position="81"/>
        <end position="108"/>
    </location>
</feature>
<proteinExistence type="predicted"/>
<evidence type="ECO:0000313" key="2">
    <source>
        <dbReference type="EMBL" id="PNR28075.1"/>
    </source>
</evidence>
<protein>
    <submittedName>
        <fullName evidence="2 3">Uncharacterized protein</fullName>
    </submittedName>
</protein>
<dbReference type="Proteomes" id="UP000006727">
    <property type="component" value="Chromosome 24"/>
</dbReference>
<gene>
    <name evidence="2" type="ORF">PHYPA_028667</name>
</gene>
<dbReference type="EMBL" id="ABEU02000024">
    <property type="protein sequence ID" value="PNR28075.1"/>
    <property type="molecule type" value="Genomic_DNA"/>
</dbReference>
<organism evidence="2">
    <name type="scientific">Physcomitrium patens</name>
    <name type="common">Spreading-leaved earth moss</name>
    <name type="synonym">Physcomitrella patens</name>
    <dbReference type="NCBI Taxonomy" id="3218"/>
    <lineage>
        <taxon>Eukaryota</taxon>
        <taxon>Viridiplantae</taxon>
        <taxon>Streptophyta</taxon>
        <taxon>Embryophyta</taxon>
        <taxon>Bryophyta</taxon>
        <taxon>Bryophytina</taxon>
        <taxon>Bryopsida</taxon>
        <taxon>Funariidae</taxon>
        <taxon>Funariales</taxon>
        <taxon>Funariaceae</taxon>
        <taxon>Physcomitrium</taxon>
    </lineage>
</organism>
<evidence type="ECO:0000313" key="4">
    <source>
        <dbReference type="Proteomes" id="UP000006727"/>
    </source>
</evidence>
<dbReference type="InParanoid" id="A0A2K1IFM1"/>
<evidence type="ECO:0000313" key="3">
    <source>
        <dbReference type="EnsemblPlants" id="Pp3c24_5347V3.1"/>
    </source>
</evidence>
<reference evidence="2 4" key="2">
    <citation type="journal article" date="2018" name="Plant J.">
        <title>The Physcomitrella patens chromosome-scale assembly reveals moss genome structure and evolution.</title>
        <authorList>
            <person name="Lang D."/>
            <person name="Ullrich K.K."/>
            <person name="Murat F."/>
            <person name="Fuchs J."/>
            <person name="Jenkins J."/>
            <person name="Haas F.B."/>
            <person name="Piednoel M."/>
            <person name="Gundlach H."/>
            <person name="Van Bel M."/>
            <person name="Meyberg R."/>
            <person name="Vives C."/>
            <person name="Morata J."/>
            <person name="Symeonidi A."/>
            <person name="Hiss M."/>
            <person name="Muchero W."/>
            <person name="Kamisugi Y."/>
            <person name="Saleh O."/>
            <person name="Blanc G."/>
            <person name="Decker E.L."/>
            <person name="van Gessel N."/>
            <person name="Grimwood J."/>
            <person name="Hayes R.D."/>
            <person name="Graham S.W."/>
            <person name="Gunter L.E."/>
            <person name="McDaniel S.F."/>
            <person name="Hoernstein S.N.W."/>
            <person name="Larsson A."/>
            <person name="Li F.W."/>
            <person name="Perroud P.F."/>
            <person name="Phillips J."/>
            <person name="Ranjan P."/>
            <person name="Rokshar D.S."/>
            <person name="Rothfels C.J."/>
            <person name="Schneider L."/>
            <person name="Shu S."/>
            <person name="Stevenson D.W."/>
            <person name="Thummler F."/>
            <person name="Tillich M."/>
            <person name="Villarreal Aguilar J.C."/>
            <person name="Widiez T."/>
            <person name="Wong G.K."/>
            <person name="Wymore A."/>
            <person name="Zhang Y."/>
            <person name="Zimmer A.D."/>
            <person name="Quatrano R.S."/>
            <person name="Mayer K.F.X."/>
            <person name="Goodstein D."/>
            <person name="Casacuberta J.M."/>
            <person name="Vandepoele K."/>
            <person name="Reski R."/>
            <person name="Cuming A.C."/>
            <person name="Tuskan G.A."/>
            <person name="Maumus F."/>
            <person name="Salse J."/>
            <person name="Schmutz J."/>
            <person name="Rensing S.A."/>
        </authorList>
    </citation>
    <scope>NUCLEOTIDE SEQUENCE [LARGE SCALE GENOMIC DNA]</scope>
    <source>
        <strain evidence="3 4">cv. Gransden 2004</strain>
    </source>
</reference>
<accession>A0A2K1IFM1</accession>
<dbReference type="Gramene" id="Pp3c24_5347V3.1">
    <property type="protein sequence ID" value="Pp3c24_5347V3.1"/>
    <property type="gene ID" value="Pp3c24_5347"/>
</dbReference>
<evidence type="ECO:0000256" key="1">
    <source>
        <dbReference type="SAM" id="MobiDB-lite"/>
    </source>
</evidence>
<feature type="compositionally biased region" description="Basic and acidic residues" evidence="1">
    <location>
        <begin position="87"/>
        <end position="108"/>
    </location>
</feature>
<dbReference type="AlphaFoldDB" id="A0A2K1IFM1"/>
<reference evidence="2 4" key="1">
    <citation type="journal article" date="2008" name="Science">
        <title>The Physcomitrella genome reveals evolutionary insights into the conquest of land by plants.</title>
        <authorList>
            <person name="Rensing S."/>
            <person name="Lang D."/>
            <person name="Zimmer A."/>
            <person name="Terry A."/>
            <person name="Salamov A."/>
            <person name="Shapiro H."/>
            <person name="Nishiyama T."/>
            <person name="Perroud P.-F."/>
            <person name="Lindquist E."/>
            <person name="Kamisugi Y."/>
            <person name="Tanahashi T."/>
            <person name="Sakakibara K."/>
            <person name="Fujita T."/>
            <person name="Oishi K."/>
            <person name="Shin-I T."/>
            <person name="Kuroki Y."/>
            <person name="Toyoda A."/>
            <person name="Suzuki Y."/>
            <person name="Hashimoto A."/>
            <person name="Yamaguchi K."/>
            <person name="Sugano A."/>
            <person name="Kohara Y."/>
            <person name="Fujiyama A."/>
            <person name="Anterola A."/>
            <person name="Aoki S."/>
            <person name="Ashton N."/>
            <person name="Barbazuk W.B."/>
            <person name="Barker E."/>
            <person name="Bennetzen J."/>
            <person name="Bezanilla M."/>
            <person name="Blankenship R."/>
            <person name="Cho S.H."/>
            <person name="Dutcher S."/>
            <person name="Estelle M."/>
            <person name="Fawcett J.A."/>
            <person name="Gundlach H."/>
            <person name="Hanada K."/>
            <person name="Heyl A."/>
            <person name="Hicks K.A."/>
            <person name="Hugh J."/>
            <person name="Lohr M."/>
            <person name="Mayer K."/>
            <person name="Melkozernov A."/>
            <person name="Murata T."/>
            <person name="Nelson D."/>
            <person name="Pils B."/>
            <person name="Prigge M."/>
            <person name="Reiss B."/>
            <person name="Renner T."/>
            <person name="Rombauts S."/>
            <person name="Rushton P."/>
            <person name="Sanderfoot A."/>
            <person name="Schween G."/>
            <person name="Shiu S.-H."/>
            <person name="Stueber K."/>
            <person name="Theodoulou F.L."/>
            <person name="Tu H."/>
            <person name="Van de Peer Y."/>
            <person name="Verrier P.J."/>
            <person name="Waters E."/>
            <person name="Wood A."/>
            <person name="Yang L."/>
            <person name="Cove D."/>
            <person name="Cuming A."/>
            <person name="Hasebe M."/>
            <person name="Lucas S."/>
            <person name="Mishler D.B."/>
            <person name="Reski R."/>
            <person name="Grigoriev I."/>
            <person name="Quatrano R.S."/>
            <person name="Boore J.L."/>
        </authorList>
    </citation>
    <scope>NUCLEOTIDE SEQUENCE [LARGE SCALE GENOMIC DNA]</scope>
    <source>
        <strain evidence="3 4">cv. Gransden 2004</strain>
    </source>
</reference>
<dbReference type="EnsemblPlants" id="Pp3c24_5347V3.1">
    <property type="protein sequence ID" value="Pp3c24_5347V3.1"/>
    <property type="gene ID" value="Pp3c24_5347"/>
</dbReference>
<keyword evidence="4" id="KW-1185">Reference proteome</keyword>
<name>A0A2K1IFM1_PHYPA</name>
<reference evidence="3" key="3">
    <citation type="submission" date="2020-12" db="UniProtKB">
        <authorList>
            <consortium name="EnsemblPlants"/>
        </authorList>
    </citation>
    <scope>IDENTIFICATION</scope>
</reference>
<sequence length="108" mass="12756">MPWRTHLPTYVMDYFYKFDPNIIILKSLYPSHDRCASSAHPKNYVFAKFCHSKHEKAQEAAISTERMGTAGCRARLRHTVWKSPSSNEEHEKEEREVLQHPRERFGSH</sequence>